<keyword evidence="6" id="KW-0378">Hydrolase</keyword>
<dbReference type="SMART" id="SM00891">
    <property type="entry name" value="ERCC4"/>
    <property type="match status" value="1"/>
</dbReference>
<comment type="similarity">
    <text evidence="2">Belongs to the XPF family.</text>
</comment>
<keyword evidence="7" id="KW-0238">DNA-binding</keyword>
<organism evidence="11">
    <name type="scientific">Spongospora subterranea</name>
    <dbReference type="NCBI Taxonomy" id="70186"/>
    <lineage>
        <taxon>Eukaryota</taxon>
        <taxon>Sar</taxon>
        <taxon>Rhizaria</taxon>
        <taxon>Endomyxa</taxon>
        <taxon>Phytomyxea</taxon>
        <taxon>Plasmodiophorida</taxon>
        <taxon>Plasmodiophoridae</taxon>
        <taxon>Spongospora</taxon>
    </lineage>
</organism>
<dbReference type="GO" id="GO:0003697">
    <property type="term" value="F:single-stranded DNA binding"/>
    <property type="evidence" value="ECO:0007669"/>
    <property type="project" value="TreeGrafter"/>
</dbReference>
<dbReference type="Gene3D" id="1.10.150.20">
    <property type="entry name" value="5' to 3' exonuclease, C-terminal subdomain"/>
    <property type="match status" value="1"/>
</dbReference>
<evidence type="ECO:0000256" key="2">
    <source>
        <dbReference type="ARBA" id="ARBA00010015"/>
    </source>
</evidence>
<dbReference type="FunFam" id="3.40.50.10130:FF:000002">
    <property type="entry name" value="DNA repair endonuclease XPF"/>
    <property type="match status" value="1"/>
</dbReference>
<keyword evidence="8" id="KW-0234">DNA repair</keyword>
<evidence type="ECO:0000256" key="3">
    <source>
        <dbReference type="ARBA" id="ARBA00022722"/>
    </source>
</evidence>
<reference evidence="11" key="1">
    <citation type="submission" date="2015-04" db="EMBL/GenBank/DDBJ databases">
        <title>The genome sequence of the plant pathogenic Rhizarian Plasmodiophora brassicae reveals insights in its biotrophic life cycle and the origin of chitin synthesis.</title>
        <authorList>
            <person name="Schwelm A."/>
            <person name="Fogelqvist J."/>
            <person name="Knaust A."/>
            <person name="Julke S."/>
            <person name="Lilja T."/>
            <person name="Dhandapani V."/>
            <person name="Bonilla-Rosso G."/>
            <person name="Karlsson M."/>
            <person name="Shevchenko A."/>
            <person name="Choi S.R."/>
            <person name="Kim H.G."/>
            <person name="Park J.Y."/>
            <person name="Lim Y.P."/>
            <person name="Ludwig-Muller J."/>
            <person name="Dixelius C."/>
        </authorList>
    </citation>
    <scope>NUCLEOTIDE SEQUENCE</scope>
    <source>
        <tissue evidence="11">Potato root galls</tissue>
    </source>
</reference>
<dbReference type="Gene3D" id="3.40.50.10130">
    <property type="match status" value="1"/>
</dbReference>
<accession>A0A0H5QWP6</accession>
<keyword evidence="4" id="KW-0255">Endonuclease</keyword>
<evidence type="ECO:0000259" key="10">
    <source>
        <dbReference type="SMART" id="SM00891"/>
    </source>
</evidence>
<dbReference type="PANTHER" id="PTHR10150:SF0">
    <property type="entry name" value="DNA REPAIR ENDONUCLEASE XPF"/>
    <property type="match status" value="1"/>
</dbReference>
<feature type="non-terminal residue" evidence="11">
    <location>
        <position position="1"/>
    </location>
</feature>
<dbReference type="GO" id="GO:0003684">
    <property type="term" value="F:damaged DNA binding"/>
    <property type="evidence" value="ECO:0007669"/>
    <property type="project" value="TreeGrafter"/>
</dbReference>
<dbReference type="GO" id="GO:0000014">
    <property type="term" value="F:single-stranded DNA endodeoxyribonuclease activity"/>
    <property type="evidence" value="ECO:0007669"/>
    <property type="project" value="TreeGrafter"/>
</dbReference>
<dbReference type="GO" id="GO:0000110">
    <property type="term" value="C:nucleotide-excision repair factor 1 complex"/>
    <property type="evidence" value="ECO:0007669"/>
    <property type="project" value="TreeGrafter"/>
</dbReference>
<dbReference type="SUPFAM" id="SSF47781">
    <property type="entry name" value="RuvA domain 2-like"/>
    <property type="match status" value="1"/>
</dbReference>
<feature type="domain" description="ERCC4" evidence="10">
    <location>
        <begin position="687"/>
        <end position="767"/>
    </location>
</feature>
<comment type="subcellular location">
    <subcellularLocation>
        <location evidence="1">Nucleus</location>
    </subcellularLocation>
</comment>
<evidence type="ECO:0000256" key="6">
    <source>
        <dbReference type="ARBA" id="ARBA00022801"/>
    </source>
</evidence>
<dbReference type="InterPro" id="IPR047520">
    <property type="entry name" value="XPF_nuclease"/>
</dbReference>
<protein>
    <recommendedName>
        <fullName evidence="10">ERCC4 domain-containing protein</fullName>
    </recommendedName>
</protein>
<evidence type="ECO:0000256" key="4">
    <source>
        <dbReference type="ARBA" id="ARBA00022759"/>
    </source>
</evidence>
<name>A0A0H5QWP6_9EUKA</name>
<evidence type="ECO:0000256" key="1">
    <source>
        <dbReference type="ARBA" id="ARBA00004123"/>
    </source>
</evidence>
<dbReference type="Pfam" id="PF02732">
    <property type="entry name" value="ERCC4"/>
    <property type="match status" value="1"/>
</dbReference>
<dbReference type="AlphaFoldDB" id="A0A0H5QWP6"/>
<evidence type="ECO:0000256" key="9">
    <source>
        <dbReference type="ARBA" id="ARBA00023242"/>
    </source>
</evidence>
<dbReference type="InterPro" id="IPR010994">
    <property type="entry name" value="RuvA_2-like"/>
</dbReference>
<dbReference type="GO" id="GO:0000712">
    <property type="term" value="P:resolution of meiotic recombination intermediates"/>
    <property type="evidence" value="ECO:0007669"/>
    <property type="project" value="TreeGrafter"/>
</dbReference>
<evidence type="ECO:0000256" key="5">
    <source>
        <dbReference type="ARBA" id="ARBA00022763"/>
    </source>
</evidence>
<keyword evidence="9" id="KW-0539">Nucleus</keyword>
<sequence length="913" mass="101902">GISSGNGSSLHLEDGYDVNHDHQPVNDLVEIAHSHPDSDVDDADYCQAEDALTEIANEVAQPSHDCLTVLCEGLPCADLIISSIVRAQTLPTDLVLIFNLSNSMDSSKLSPTELYIQRRLASLSPPLLLSKVNSSLSASARQQMYISGHVFSIPLTTATLDLIQGVLPGHLIHGLVFLDAHNMVNGSKEALVMRLVSANPSGHTPFIKLFTSNTSALVSGYSRIEHVLTNAGISNVHLWPRFRVRLRDTLARSPIDNVNVFLTMTELQQQIQSSIEEVLQICLTEVQTSCKRYLSDVSFPTENLLASQHDIRIRRLLQSKWHSVGKNTKQLLADLALLRKLFFLLINVDCVSFYRFLLSIQQTPRSQHSQWLLTAPADRLFKLAKRRLYSVANDRLNVTLQANPKWSILREILDEIADDGIPRCGPVLVVCSDTLSCSNLQDYLQVGCQEFLQKKWKLLLLSLRFRKSDLEKGLQPPEDERSNIYAGKRVERRLLCEEFYRLQGKAEKARANTNRCAKGSSKGLTMGRKKQKTSCEPEAVTKGSKVTQKTLKDLFKQGCSRSSNAVVLEEQDDLPVMFWPKNQKSIPLSTINPMYAIVYDCDVGVMRELEVFKSQYPHFLHRVYTIVYENSIEEAVMTDRINRECSAFESLAQQIGHMVLSARSFALPTIEATSSRKGGNQIKDRQKVIVDIREFRSSLPGVLYESGIEIIPVTLEVGDYILSPEICIERKSVSDLIGSLNSGRLFTQLTSMKRLYQHPMLLIEFDYNEPFSWQQDLHEKVGLSSSSQICTRIALVAMAFPDCRLIWSRNPKVTCSIFLRLKAGHDQPDVAKAATISLDSEDVINDNNGGSYIAFDMLRRIPGVTSSNVAGLMSSVKCLADVLTLTRSSLTKVVGANSAANLLNFINADIAIS</sequence>
<keyword evidence="3" id="KW-0540">Nuclease</keyword>
<evidence type="ECO:0000313" key="11">
    <source>
        <dbReference type="EMBL" id="CRZ06335.1"/>
    </source>
</evidence>
<proteinExistence type="inferred from homology"/>
<evidence type="ECO:0000256" key="8">
    <source>
        <dbReference type="ARBA" id="ARBA00023204"/>
    </source>
</evidence>
<evidence type="ECO:0000256" key="7">
    <source>
        <dbReference type="ARBA" id="ARBA00023125"/>
    </source>
</evidence>
<dbReference type="CDD" id="cd20078">
    <property type="entry name" value="XPF_nuclease_XPF_euk"/>
    <property type="match status" value="1"/>
</dbReference>
<dbReference type="InterPro" id="IPR006166">
    <property type="entry name" value="ERCC4_domain"/>
</dbReference>
<dbReference type="PANTHER" id="PTHR10150">
    <property type="entry name" value="DNA REPAIR ENDONUCLEASE XPF"/>
    <property type="match status" value="1"/>
</dbReference>
<dbReference type="SUPFAM" id="SSF52980">
    <property type="entry name" value="Restriction endonuclease-like"/>
    <property type="match status" value="1"/>
</dbReference>
<dbReference type="GO" id="GO:1901255">
    <property type="term" value="P:nucleotide-excision repair involved in interstrand cross-link repair"/>
    <property type="evidence" value="ECO:0007669"/>
    <property type="project" value="TreeGrafter"/>
</dbReference>
<dbReference type="GO" id="GO:0000724">
    <property type="term" value="P:double-strand break repair via homologous recombination"/>
    <property type="evidence" value="ECO:0007669"/>
    <property type="project" value="TreeGrafter"/>
</dbReference>
<dbReference type="InterPro" id="IPR011335">
    <property type="entry name" value="Restrct_endonuc-II-like"/>
</dbReference>
<dbReference type="EMBL" id="HACM01005893">
    <property type="protein sequence ID" value="CRZ06335.1"/>
    <property type="molecule type" value="Transcribed_RNA"/>
</dbReference>
<keyword evidence="5" id="KW-0227">DNA damage</keyword>